<dbReference type="Proteomes" id="UP000324222">
    <property type="component" value="Unassembled WGS sequence"/>
</dbReference>
<dbReference type="AlphaFoldDB" id="A0A5B7JD37"/>
<evidence type="ECO:0000313" key="1">
    <source>
        <dbReference type="EMBL" id="MPC90868.1"/>
    </source>
</evidence>
<reference evidence="1 2" key="1">
    <citation type="submission" date="2019-05" db="EMBL/GenBank/DDBJ databases">
        <title>Another draft genome of Portunus trituberculatus and its Hox gene families provides insights of decapod evolution.</title>
        <authorList>
            <person name="Jeong J.-H."/>
            <person name="Song I."/>
            <person name="Kim S."/>
            <person name="Choi T."/>
            <person name="Kim D."/>
            <person name="Ryu S."/>
            <person name="Kim W."/>
        </authorList>
    </citation>
    <scope>NUCLEOTIDE SEQUENCE [LARGE SCALE GENOMIC DNA]</scope>
    <source>
        <tissue evidence="1">Muscle</tissue>
    </source>
</reference>
<dbReference type="EMBL" id="VSRR010085857">
    <property type="protein sequence ID" value="MPC90868.1"/>
    <property type="molecule type" value="Genomic_DNA"/>
</dbReference>
<gene>
    <name evidence="1" type="ORF">E2C01_085872</name>
</gene>
<sequence length="38" mass="4271">MIKMCPSTEGVKQLISGLTHHCFNPFTTGTHFYLDICV</sequence>
<name>A0A5B7JD37_PORTR</name>
<protein>
    <submittedName>
        <fullName evidence="1">Uncharacterized protein</fullName>
    </submittedName>
</protein>
<evidence type="ECO:0000313" key="2">
    <source>
        <dbReference type="Proteomes" id="UP000324222"/>
    </source>
</evidence>
<organism evidence="1 2">
    <name type="scientific">Portunus trituberculatus</name>
    <name type="common">Swimming crab</name>
    <name type="synonym">Neptunus trituberculatus</name>
    <dbReference type="NCBI Taxonomy" id="210409"/>
    <lineage>
        <taxon>Eukaryota</taxon>
        <taxon>Metazoa</taxon>
        <taxon>Ecdysozoa</taxon>
        <taxon>Arthropoda</taxon>
        <taxon>Crustacea</taxon>
        <taxon>Multicrustacea</taxon>
        <taxon>Malacostraca</taxon>
        <taxon>Eumalacostraca</taxon>
        <taxon>Eucarida</taxon>
        <taxon>Decapoda</taxon>
        <taxon>Pleocyemata</taxon>
        <taxon>Brachyura</taxon>
        <taxon>Eubrachyura</taxon>
        <taxon>Portunoidea</taxon>
        <taxon>Portunidae</taxon>
        <taxon>Portuninae</taxon>
        <taxon>Portunus</taxon>
    </lineage>
</organism>
<comment type="caution">
    <text evidence="1">The sequence shown here is derived from an EMBL/GenBank/DDBJ whole genome shotgun (WGS) entry which is preliminary data.</text>
</comment>
<proteinExistence type="predicted"/>
<keyword evidence="2" id="KW-1185">Reference proteome</keyword>
<accession>A0A5B7JD37</accession>